<dbReference type="GO" id="GO:0004568">
    <property type="term" value="F:chitinase activity"/>
    <property type="evidence" value="ECO:0007669"/>
    <property type="project" value="UniProtKB-ARBA"/>
</dbReference>
<evidence type="ECO:0000313" key="8">
    <source>
        <dbReference type="Proteomes" id="UP001175271"/>
    </source>
</evidence>
<dbReference type="SMART" id="SM00636">
    <property type="entry name" value="Glyco_18"/>
    <property type="match status" value="1"/>
</dbReference>
<dbReference type="InterPro" id="IPR011583">
    <property type="entry name" value="Chitinase_II/V-like_cat"/>
</dbReference>
<reference evidence="7" key="1">
    <citation type="submission" date="2023-06" db="EMBL/GenBank/DDBJ databases">
        <title>Genomic analysis of the entomopathogenic nematode Steinernema hermaphroditum.</title>
        <authorList>
            <person name="Schwarz E.M."/>
            <person name="Heppert J.K."/>
            <person name="Baniya A."/>
            <person name="Schwartz H.T."/>
            <person name="Tan C.-H."/>
            <person name="Antoshechkin I."/>
            <person name="Sternberg P.W."/>
            <person name="Goodrich-Blair H."/>
            <person name="Dillman A.R."/>
        </authorList>
    </citation>
    <scope>NUCLEOTIDE SEQUENCE</scope>
    <source>
        <strain evidence="7">PS9179</strain>
        <tissue evidence="7">Whole animal</tissue>
    </source>
</reference>
<protein>
    <recommendedName>
        <fullName evidence="6">GH18 domain-containing protein</fullName>
    </recommendedName>
</protein>
<dbReference type="GO" id="GO:0005975">
    <property type="term" value="P:carbohydrate metabolic process"/>
    <property type="evidence" value="ECO:0007669"/>
    <property type="project" value="InterPro"/>
</dbReference>
<dbReference type="PROSITE" id="PS51910">
    <property type="entry name" value="GH18_2"/>
    <property type="match status" value="1"/>
</dbReference>
<dbReference type="EMBL" id="JAUCMV010000005">
    <property type="protein sequence ID" value="KAK0395193.1"/>
    <property type="molecule type" value="Genomic_DNA"/>
</dbReference>
<dbReference type="SUPFAM" id="SSF51445">
    <property type="entry name" value="(Trans)glycosidases"/>
    <property type="match status" value="1"/>
</dbReference>
<feature type="domain" description="GH18" evidence="6">
    <location>
        <begin position="26"/>
        <end position="386"/>
    </location>
</feature>
<proteinExistence type="predicted"/>
<evidence type="ECO:0000256" key="3">
    <source>
        <dbReference type="ARBA" id="ARBA00023295"/>
    </source>
</evidence>
<dbReference type="InterPro" id="IPR036861">
    <property type="entry name" value="Endochitinase-like_sf"/>
</dbReference>
<evidence type="ECO:0000256" key="2">
    <source>
        <dbReference type="ARBA" id="ARBA00022801"/>
    </source>
</evidence>
<sequence>MRLWIGAFAVLLCRLPISEGHSPCGRRAVGYFSSWGTRKFSHDQARKLTHVIYAFFKLDHNGTIRVVDNEARLQEFLQTARTHSHLKVLFAIGGWENSEYFTILTADYYRRNILITSILKTIREWKLDGVDIDWEYPVTGGKIEGMPADRSNYVLLLKELRSAFAEYERINNLPKSLVISFAGAAGQWTLDPGYDLPAMLQHVDFVNVMTYDYFGAWESKWGSYTGPPAPLYFGMPKKFSGKMTVDWTMKYYACKGKDVEKLNIGLPFYGRYWKNVGHPLDRADPMWRMAEPNNARKVEGGHVAWRDLLPQGWPLQFSQFHERTKSVFLFDEKTRIFLSYESPRTLREKVLYAINKNFGGVMIWSLDLDDDVDTLLNATVTSEFCERKRHLAQHTPIYTCSPVNKQRWWTFDDGEKVAGMCGRSAPLHNGFYPVCDPDDPGYACCGQFGFCGSGPEFCSCPNCVDYGNNPLKILEEPVKPTTPIRWYTLDAVEGRRGRCGTHAPRMADGKYAICNPDDPVAYCCSSGGYCGSSPEHCECDGCINFRKTPFYEFKEPRWWTFASNPHHVGRCGPSAPKLPRGVVPECNPDAETAHCCSASGYCGAGDQYCKCAGCRDFRPS</sequence>
<dbReference type="InterPro" id="IPR001002">
    <property type="entry name" value="Chitin-bd_1"/>
</dbReference>
<dbReference type="InterPro" id="IPR001579">
    <property type="entry name" value="Glyco_hydro_18_chit_AS"/>
</dbReference>
<dbReference type="AlphaFoldDB" id="A0AA39LFC0"/>
<dbReference type="GO" id="GO:0008061">
    <property type="term" value="F:chitin binding"/>
    <property type="evidence" value="ECO:0007669"/>
    <property type="project" value="UniProtKB-KW"/>
</dbReference>
<keyword evidence="5" id="KW-0732">Signal</keyword>
<feature type="chain" id="PRO_5041420380" description="GH18 domain-containing protein" evidence="5">
    <location>
        <begin position="21"/>
        <end position="620"/>
    </location>
</feature>
<dbReference type="PANTHER" id="PTHR46073:SF4">
    <property type="entry name" value="GH18 DOMAIN-CONTAINING PROTEIN"/>
    <property type="match status" value="1"/>
</dbReference>
<accession>A0AA39LFC0</accession>
<dbReference type="PANTHER" id="PTHR46073">
    <property type="entry name" value="CHITINASE"/>
    <property type="match status" value="1"/>
</dbReference>
<evidence type="ECO:0000256" key="5">
    <source>
        <dbReference type="SAM" id="SignalP"/>
    </source>
</evidence>
<keyword evidence="3 4" id="KW-0326">Glycosidase</keyword>
<evidence type="ECO:0000256" key="1">
    <source>
        <dbReference type="ARBA" id="ARBA00022669"/>
    </source>
</evidence>
<dbReference type="Proteomes" id="UP001175271">
    <property type="component" value="Unassembled WGS sequence"/>
</dbReference>
<keyword evidence="1" id="KW-0147">Chitin-binding</keyword>
<gene>
    <name evidence="7" type="ORF">QR680_001166</name>
</gene>
<comment type="caution">
    <text evidence="7">The sequence shown here is derived from an EMBL/GenBank/DDBJ whole genome shotgun (WGS) entry which is preliminary data.</text>
</comment>
<evidence type="ECO:0000256" key="4">
    <source>
        <dbReference type="RuleBase" id="RU000489"/>
    </source>
</evidence>
<dbReference type="InterPro" id="IPR017853">
    <property type="entry name" value="GH"/>
</dbReference>
<dbReference type="Gene3D" id="3.20.20.80">
    <property type="entry name" value="Glycosidases"/>
    <property type="match status" value="2"/>
</dbReference>
<evidence type="ECO:0000259" key="6">
    <source>
        <dbReference type="PROSITE" id="PS51910"/>
    </source>
</evidence>
<feature type="signal peptide" evidence="5">
    <location>
        <begin position="1"/>
        <end position="20"/>
    </location>
</feature>
<keyword evidence="2 4" id="KW-0378">Hydrolase</keyword>
<organism evidence="7 8">
    <name type="scientific">Steinernema hermaphroditum</name>
    <dbReference type="NCBI Taxonomy" id="289476"/>
    <lineage>
        <taxon>Eukaryota</taxon>
        <taxon>Metazoa</taxon>
        <taxon>Ecdysozoa</taxon>
        <taxon>Nematoda</taxon>
        <taxon>Chromadorea</taxon>
        <taxon>Rhabditida</taxon>
        <taxon>Tylenchina</taxon>
        <taxon>Panagrolaimomorpha</taxon>
        <taxon>Strongyloidoidea</taxon>
        <taxon>Steinernematidae</taxon>
        <taxon>Steinernema</taxon>
    </lineage>
</organism>
<dbReference type="CDD" id="cd10909">
    <property type="entry name" value="ChtBD1_GH18_2"/>
    <property type="match status" value="2"/>
</dbReference>
<dbReference type="PROSITE" id="PS01095">
    <property type="entry name" value="GH18_1"/>
    <property type="match status" value="1"/>
</dbReference>
<dbReference type="SMART" id="SM00270">
    <property type="entry name" value="ChtBD1"/>
    <property type="match status" value="3"/>
</dbReference>
<evidence type="ECO:0000313" key="7">
    <source>
        <dbReference type="EMBL" id="KAK0395193.1"/>
    </source>
</evidence>
<dbReference type="Pfam" id="PF00704">
    <property type="entry name" value="Glyco_hydro_18"/>
    <property type="match status" value="1"/>
</dbReference>
<dbReference type="Gene3D" id="3.30.60.10">
    <property type="entry name" value="Endochitinase-like"/>
    <property type="match status" value="2"/>
</dbReference>
<dbReference type="GO" id="GO:0006032">
    <property type="term" value="P:chitin catabolic process"/>
    <property type="evidence" value="ECO:0007669"/>
    <property type="project" value="UniProtKB-ARBA"/>
</dbReference>
<dbReference type="InterPro" id="IPR001223">
    <property type="entry name" value="Glyco_hydro18_cat"/>
</dbReference>
<keyword evidence="8" id="KW-1185">Reference proteome</keyword>
<name>A0AA39LFC0_9BILA</name>